<evidence type="ECO:0000313" key="4">
    <source>
        <dbReference type="Proteomes" id="UP000557307"/>
    </source>
</evidence>
<feature type="chain" id="PRO_5032800002" description="DUF5723 domain-containing protein" evidence="1">
    <location>
        <begin position="24"/>
        <end position="481"/>
    </location>
</feature>
<proteinExistence type="predicted"/>
<comment type="caution">
    <text evidence="3">The sequence shown here is derived from an EMBL/GenBank/DDBJ whole genome shotgun (WGS) entry which is preliminary data.</text>
</comment>
<dbReference type="Proteomes" id="UP000557307">
    <property type="component" value="Unassembled WGS sequence"/>
</dbReference>
<dbReference type="RefSeq" id="WP_184173685.1">
    <property type="nucleotide sequence ID" value="NZ_JACHGF010000002.1"/>
</dbReference>
<organism evidence="3 4">
    <name type="scientific">Rhabdobacter roseus</name>
    <dbReference type="NCBI Taxonomy" id="1655419"/>
    <lineage>
        <taxon>Bacteria</taxon>
        <taxon>Pseudomonadati</taxon>
        <taxon>Bacteroidota</taxon>
        <taxon>Cytophagia</taxon>
        <taxon>Cytophagales</taxon>
        <taxon>Cytophagaceae</taxon>
        <taxon>Rhabdobacter</taxon>
    </lineage>
</organism>
<dbReference type="Pfam" id="PF18990">
    <property type="entry name" value="DUF5723"/>
    <property type="match status" value="1"/>
</dbReference>
<sequence length="481" mass="52603">MHSSVAKYLFALGFFLLVGSAQAQRFIGIATQSNAGLHSVYQNPATLADSRYAFRFHVATAGLHLDNNYVRYAAPFSMIDLLRGNNPRSLDPYDLEEIRDGKPKNGTLSAEIRGPAVAFRLGEKTQVALMTRVRSGFQITNASERLLTVARLGLANAESYQDLGFLALYATQTDNAFNAVTQAYSEWALALGQVLSESETHRLKGGVTVKRLFGNAGGYVQNRSLNYQLIPDPESPNGVMLQVDRFDADMGYTQVNNRSFLSPKWLFGQNTVGQGWGLDLGLTYEWLAQDGETPVLQLGASLTDLGRIRYEGSAVSDYTIQTGGQQMTQATWEGYTTPQEGESTLSAVGRMLEQEFGLNETNRQSQFTIATPRALNLSADLRLAGNFYVNTTLVQGFKQAQAPAWRQTSLWAVAPRYESQKLGVVLPIIQQNGAWAVGTSLRLGPVVLGSDNLLGVFARNGRIKAQGVDIYAGLSFGVRAR</sequence>
<keyword evidence="4" id="KW-1185">Reference proteome</keyword>
<feature type="domain" description="DUF5723" evidence="2">
    <location>
        <begin position="44"/>
        <end position="451"/>
    </location>
</feature>
<dbReference type="AlphaFoldDB" id="A0A840TRP2"/>
<accession>A0A840TRP2</accession>
<keyword evidence="1" id="KW-0732">Signal</keyword>
<evidence type="ECO:0000259" key="2">
    <source>
        <dbReference type="Pfam" id="PF18990"/>
    </source>
</evidence>
<reference evidence="3 4" key="1">
    <citation type="submission" date="2020-08" db="EMBL/GenBank/DDBJ databases">
        <title>Genomic Encyclopedia of Type Strains, Phase IV (KMG-IV): sequencing the most valuable type-strain genomes for metagenomic binning, comparative biology and taxonomic classification.</title>
        <authorList>
            <person name="Goeker M."/>
        </authorList>
    </citation>
    <scope>NUCLEOTIDE SEQUENCE [LARGE SCALE GENOMIC DNA]</scope>
    <source>
        <strain evidence="3 4">DSM 105074</strain>
    </source>
</reference>
<dbReference type="InterPro" id="IPR043781">
    <property type="entry name" value="DUF5723"/>
</dbReference>
<protein>
    <recommendedName>
        <fullName evidence="2">DUF5723 domain-containing protein</fullName>
    </recommendedName>
</protein>
<feature type="signal peptide" evidence="1">
    <location>
        <begin position="1"/>
        <end position="23"/>
    </location>
</feature>
<evidence type="ECO:0000313" key="3">
    <source>
        <dbReference type="EMBL" id="MBB5283903.1"/>
    </source>
</evidence>
<dbReference type="EMBL" id="JACHGF010000002">
    <property type="protein sequence ID" value="MBB5283903.1"/>
    <property type="molecule type" value="Genomic_DNA"/>
</dbReference>
<gene>
    <name evidence="3" type="ORF">HNQ92_002029</name>
</gene>
<name>A0A840TRP2_9BACT</name>
<evidence type="ECO:0000256" key="1">
    <source>
        <dbReference type="SAM" id="SignalP"/>
    </source>
</evidence>